<dbReference type="InterPro" id="IPR052138">
    <property type="entry name" value="GATA_ZnFinger_Domain"/>
</dbReference>
<dbReference type="InterPro" id="IPR000679">
    <property type="entry name" value="Znf_GATA"/>
</dbReference>
<feature type="domain" description="GATA-type" evidence="9">
    <location>
        <begin position="182"/>
        <end position="214"/>
    </location>
</feature>
<evidence type="ECO:0000256" key="1">
    <source>
        <dbReference type="ARBA" id="ARBA00022723"/>
    </source>
</evidence>
<dbReference type="Proteomes" id="UP001237642">
    <property type="component" value="Unassembled WGS sequence"/>
</dbReference>
<dbReference type="PROSITE" id="PS50114">
    <property type="entry name" value="GATA_ZN_FINGER_2"/>
    <property type="match status" value="1"/>
</dbReference>
<dbReference type="AlphaFoldDB" id="A0AAD8HUZ5"/>
<dbReference type="PANTHER" id="PTHR47255:SF4">
    <property type="entry name" value="GATA ZINC FINGER DOMAIN-CONTAINING PROTEIN 12"/>
    <property type="match status" value="1"/>
</dbReference>
<dbReference type="Pfam" id="PF00320">
    <property type="entry name" value="GATA"/>
    <property type="match status" value="1"/>
</dbReference>
<dbReference type="CDD" id="cd00202">
    <property type="entry name" value="ZnF_GATA"/>
    <property type="match status" value="1"/>
</dbReference>
<keyword evidence="4" id="KW-0805">Transcription regulation</keyword>
<dbReference type="Gene3D" id="3.30.50.10">
    <property type="entry name" value="Erythroid Transcription Factor GATA-1, subunit A"/>
    <property type="match status" value="1"/>
</dbReference>
<keyword evidence="1" id="KW-0479">Metal-binding</keyword>
<keyword evidence="5" id="KW-0238">DNA-binding</keyword>
<evidence type="ECO:0000256" key="4">
    <source>
        <dbReference type="ARBA" id="ARBA00023015"/>
    </source>
</evidence>
<feature type="region of interest" description="Disordered" evidence="8">
    <location>
        <begin position="84"/>
        <end position="104"/>
    </location>
</feature>
<evidence type="ECO:0000313" key="11">
    <source>
        <dbReference type="Proteomes" id="UP001237642"/>
    </source>
</evidence>
<dbReference type="PANTHER" id="PTHR47255">
    <property type="entry name" value="GATA TRANSCRIPTION FACTOR 22-RELATED"/>
    <property type="match status" value="1"/>
</dbReference>
<evidence type="ECO:0000256" key="3">
    <source>
        <dbReference type="ARBA" id="ARBA00022833"/>
    </source>
</evidence>
<reference evidence="10" key="1">
    <citation type="submission" date="2023-02" db="EMBL/GenBank/DDBJ databases">
        <title>Genome of toxic invasive species Heracleum sosnowskyi carries increased number of genes despite the absence of recent whole-genome duplications.</title>
        <authorList>
            <person name="Schelkunov M."/>
            <person name="Shtratnikova V."/>
            <person name="Makarenko M."/>
            <person name="Klepikova A."/>
            <person name="Omelchenko D."/>
            <person name="Novikova G."/>
            <person name="Obukhova E."/>
            <person name="Bogdanov V."/>
            <person name="Penin A."/>
            <person name="Logacheva M."/>
        </authorList>
    </citation>
    <scope>NUCLEOTIDE SEQUENCE</scope>
    <source>
        <strain evidence="10">Hsosn_3</strain>
        <tissue evidence="10">Leaf</tissue>
    </source>
</reference>
<evidence type="ECO:0000256" key="2">
    <source>
        <dbReference type="ARBA" id="ARBA00022771"/>
    </source>
</evidence>
<keyword evidence="3" id="KW-0862">Zinc</keyword>
<keyword evidence="11" id="KW-1185">Reference proteome</keyword>
<feature type="compositionally biased region" description="Basic and acidic residues" evidence="8">
    <location>
        <begin position="18"/>
        <end position="27"/>
    </location>
</feature>
<evidence type="ECO:0000256" key="6">
    <source>
        <dbReference type="ARBA" id="ARBA00023163"/>
    </source>
</evidence>
<gene>
    <name evidence="10" type="ORF">POM88_028773</name>
</gene>
<protein>
    <submittedName>
        <fullName evidence="10">GATA transcription factor</fullName>
    </submittedName>
</protein>
<feature type="compositionally biased region" description="Polar residues" evidence="8">
    <location>
        <begin position="84"/>
        <end position="99"/>
    </location>
</feature>
<feature type="region of interest" description="Disordered" evidence="8">
    <location>
        <begin position="1"/>
        <end position="27"/>
    </location>
</feature>
<organism evidence="10 11">
    <name type="scientific">Heracleum sosnowskyi</name>
    <dbReference type="NCBI Taxonomy" id="360622"/>
    <lineage>
        <taxon>Eukaryota</taxon>
        <taxon>Viridiplantae</taxon>
        <taxon>Streptophyta</taxon>
        <taxon>Embryophyta</taxon>
        <taxon>Tracheophyta</taxon>
        <taxon>Spermatophyta</taxon>
        <taxon>Magnoliopsida</taxon>
        <taxon>eudicotyledons</taxon>
        <taxon>Gunneridae</taxon>
        <taxon>Pentapetalae</taxon>
        <taxon>asterids</taxon>
        <taxon>campanulids</taxon>
        <taxon>Apiales</taxon>
        <taxon>Apiaceae</taxon>
        <taxon>Apioideae</taxon>
        <taxon>apioid superclade</taxon>
        <taxon>Tordylieae</taxon>
        <taxon>Tordyliinae</taxon>
        <taxon>Heracleum</taxon>
    </lineage>
</organism>
<evidence type="ECO:0000256" key="7">
    <source>
        <dbReference type="PROSITE-ProRule" id="PRU00094"/>
    </source>
</evidence>
<evidence type="ECO:0000256" key="8">
    <source>
        <dbReference type="SAM" id="MobiDB-lite"/>
    </source>
</evidence>
<evidence type="ECO:0000259" key="9">
    <source>
        <dbReference type="PROSITE" id="PS50114"/>
    </source>
</evidence>
<keyword evidence="2 7" id="KW-0863">Zinc-finger</keyword>
<name>A0AAD8HUZ5_9APIA</name>
<dbReference type="GO" id="GO:0006355">
    <property type="term" value="P:regulation of DNA-templated transcription"/>
    <property type="evidence" value="ECO:0007669"/>
    <property type="project" value="InterPro"/>
</dbReference>
<dbReference type="SMART" id="SM00401">
    <property type="entry name" value="ZnF_GATA"/>
    <property type="match status" value="1"/>
</dbReference>
<dbReference type="EMBL" id="JAUIZM010000007">
    <property type="protein sequence ID" value="KAK1372580.1"/>
    <property type="molecule type" value="Genomic_DNA"/>
</dbReference>
<evidence type="ECO:0000313" key="10">
    <source>
        <dbReference type="EMBL" id="KAK1372580.1"/>
    </source>
</evidence>
<sequence length="310" mass="34494">MNPAYDFNSSSSSSHFLHLNEPRRPGHEQYDMITNHAQPLLHQQATASSSACPTFFDYESWNHIGEYTQTHEQKVDQRISVPVQGSSAGHEFSASSYQPTDEDSAKDHIKMLLDHENQSTSTNGHGSMKWTSSKMRVMRKGGMPSNKSSETDLCIPAKSISDNHNLIKSANHWNSSTAEIVRVCSGCNTTKTPLWRGGPQGPKSLCNACGIRRRKARKAMALAASAQNDSDNVNKLQYYSSTKAHIIDNAEKRLHTNYLDVTQSHQTTATPSFEDFAATLINKKTNKLFPRDEEEGAILLMALSCGRIHR</sequence>
<keyword evidence="6" id="KW-0804">Transcription</keyword>
<dbReference type="GO" id="GO:0043565">
    <property type="term" value="F:sequence-specific DNA binding"/>
    <property type="evidence" value="ECO:0007669"/>
    <property type="project" value="InterPro"/>
</dbReference>
<dbReference type="GO" id="GO:0008270">
    <property type="term" value="F:zinc ion binding"/>
    <property type="evidence" value="ECO:0007669"/>
    <property type="project" value="UniProtKB-KW"/>
</dbReference>
<reference evidence="10" key="2">
    <citation type="submission" date="2023-05" db="EMBL/GenBank/DDBJ databases">
        <authorList>
            <person name="Schelkunov M.I."/>
        </authorList>
    </citation>
    <scope>NUCLEOTIDE SEQUENCE</scope>
    <source>
        <strain evidence="10">Hsosn_3</strain>
        <tissue evidence="10">Leaf</tissue>
    </source>
</reference>
<evidence type="ECO:0000256" key="5">
    <source>
        <dbReference type="ARBA" id="ARBA00023125"/>
    </source>
</evidence>
<accession>A0AAD8HUZ5</accession>
<proteinExistence type="predicted"/>
<dbReference type="SUPFAM" id="SSF57716">
    <property type="entry name" value="Glucocorticoid receptor-like (DNA-binding domain)"/>
    <property type="match status" value="1"/>
</dbReference>
<comment type="caution">
    <text evidence="10">The sequence shown here is derived from an EMBL/GenBank/DDBJ whole genome shotgun (WGS) entry which is preliminary data.</text>
</comment>
<dbReference type="InterPro" id="IPR013088">
    <property type="entry name" value="Znf_NHR/GATA"/>
</dbReference>